<evidence type="ECO:0000313" key="4">
    <source>
        <dbReference type="Proteomes" id="UP000247498"/>
    </source>
</evidence>
<dbReference type="InParanoid" id="A0A2V0PDC8"/>
<proteinExistence type="predicted"/>
<gene>
    <name evidence="3" type="ORF">Rsub_07689</name>
</gene>
<name>A0A2V0PDC8_9CHLO</name>
<evidence type="ECO:0000256" key="1">
    <source>
        <dbReference type="SAM" id="MobiDB-lite"/>
    </source>
</evidence>
<accession>A0A2V0PDC8</accession>
<feature type="signal peptide" evidence="2">
    <location>
        <begin position="1"/>
        <end position="48"/>
    </location>
</feature>
<feature type="compositionally biased region" description="Gly residues" evidence="1">
    <location>
        <begin position="405"/>
        <end position="414"/>
    </location>
</feature>
<feature type="region of interest" description="Disordered" evidence="1">
    <location>
        <begin position="369"/>
        <end position="414"/>
    </location>
</feature>
<protein>
    <submittedName>
        <fullName evidence="3">Uncharacterized protein</fullName>
    </submittedName>
</protein>
<keyword evidence="4" id="KW-1185">Reference proteome</keyword>
<dbReference type="EMBL" id="BDRX01000060">
    <property type="protein sequence ID" value="GBF95105.1"/>
    <property type="molecule type" value="Genomic_DNA"/>
</dbReference>
<dbReference type="AlphaFoldDB" id="A0A2V0PDC8"/>
<keyword evidence="2" id="KW-0732">Signal</keyword>
<evidence type="ECO:0000313" key="3">
    <source>
        <dbReference type="EMBL" id="GBF95105.1"/>
    </source>
</evidence>
<feature type="chain" id="PRO_5016031623" evidence="2">
    <location>
        <begin position="49"/>
        <end position="414"/>
    </location>
</feature>
<sequence length="414" mass="44604">MACRRARRRCAAAAARARAPPGPRRTPSPLLLLALALAAAAAPSPAAADRAGDYTAKYNPWAFNRACRYSARDIPANLFKNGIDGGAEYLFPLENERAVDKYDRPWEACFGPKEQYSLAAIEAGWKLPCKYKVNDKGNFDFEEEQACDILIKTNCYCYALDRFVGSYCEPGLGGTGKPFELPVDGCKLAVDGVLADGGRLVSRSAVYNSSRPAEGHYIALAVKPSKGERNGDFHFWRLDANGVWSYKAGDTLVRNTLRNGTPITDIERDSVARGEYSEFCGYFHVTPSTHKLVGNDFWYSDLPSRFSAWRKHGVRGSAQPLSQLPPGWLVAYNTYYAESGWEDAPKNGSARHVAATSASAAKERAFAAGSRGGGAGAAAARRRAGAARREHWRGARPAGAAAAAGGAGRGLPAQ</sequence>
<evidence type="ECO:0000256" key="2">
    <source>
        <dbReference type="SAM" id="SignalP"/>
    </source>
</evidence>
<organism evidence="3 4">
    <name type="scientific">Raphidocelis subcapitata</name>
    <dbReference type="NCBI Taxonomy" id="307507"/>
    <lineage>
        <taxon>Eukaryota</taxon>
        <taxon>Viridiplantae</taxon>
        <taxon>Chlorophyta</taxon>
        <taxon>core chlorophytes</taxon>
        <taxon>Chlorophyceae</taxon>
        <taxon>CS clade</taxon>
        <taxon>Sphaeropleales</taxon>
        <taxon>Selenastraceae</taxon>
        <taxon>Raphidocelis</taxon>
    </lineage>
</organism>
<comment type="caution">
    <text evidence="3">The sequence shown here is derived from an EMBL/GenBank/DDBJ whole genome shotgun (WGS) entry which is preliminary data.</text>
</comment>
<dbReference type="Proteomes" id="UP000247498">
    <property type="component" value="Unassembled WGS sequence"/>
</dbReference>
<reference evidence="3 4" key="1">
    <citation type="journal article" date="2018" name="Sci. Rep.">
        <title>Raphidocelis subcapitata (=Pseudokirchneriella subcapitata) provides an insight into genome evolution and environmental adaptations in the Sphaeropleales.</title>
        <authorList>
            <person name="Suzuki S."/>
            <person name="Yamaguchi H."/>
            <person name="Nakajima N."/>
            <person name="Kawachi M."/>
        </authorList>
    </citation>
    <scope>NUCLEOTIDE SEQUENCE [LARGE SCALE GENOMIC DNA]</scope>
    <source>
        <strain evidence="3 4">NIES-35</strain>
    </source>
</reference>
<feature type="compositionally biased region" description="Low complexity" evidence="1">
    <location>
        <begin position="395"/>
        <end position="404"/>
    </location>
</feature>
<dbReference type="OrthoDB" id="525839at2759"/>